<feature type="region of interest" description="Disordered" evidence="1">
    <location>
        <begin position="46"/>
        <end position="78"/>
    </location>
</feature>
<dbReference type="CDD" id="cd00038">
    <property type="entry name" value="CAP_ED"/>
    <property type="match status" value="2"/>
</dbReference>
<dbReference type="GO" id="GO:0005829">
    <property type="term" value="C:cytosol"/>
    <property type="evidence" value="ECO:0007669"/>
    <property type="project" value="TreeGrafter"/>
</dbReference>
<dbReference type="KEGG" id="phet:94289411"/>
<protein>
    <recommendedName>
        <fullName evidence="2">Cyclic nucleotide-binding domain-containing protein</fullName>
    </recommendedName>
</protein>
<feature type="region of interest" description="Disordered" evidence="1">
    <location>
        <begin position="386"/>
        <end position="416"/>
    </location>
</feature>
<evidence type="ECO:0000313" key="3">
    <source>
        <dbReference type="EMBL" id="KAG5501501.1"/>
    </source>
</evidence>
<feature type="region of interest" description="Disordered" evidence="1">
    <location>
        <begin position="297"/>
        <end position="321"/>
    </location>
</feature>
<dbReference type="InterPro" id="IPR018490">
    <property type="entry name" value="cNMP-bd_dom_sf"/>
</dbReference>
<dbReference type="EMBL" id="JAFJZO010000027">
    <property type="protein sequence ID" value="KAG5501501.1"/>
    <property type="molecule type" value="Genomic_DNA"/>
</dbReference>
<reference evidence="3 4" key="1">
    <citation type="submission" date="2021-02" db="EMBL/GenBank/DDBJ databases">
        <title>Porcisia hertigi Genome sequencing and assembly.</title>
        <authorList>
            <person name="Almutairi H."/>
            <person name="Gatherer D."/>
        </authorList>
    </citation>
    <scope>NUCLEOTIDE SEQUENCE [LARGE SCALE GENOMIC DNA]</scope>
    <source>
        <strain evidence="3 4">C119</strain>
    </source>
</reference>
<feature type="domain" description="Cyclic nucleotide-binding" evidence="2">
    <location>
        <begin position="657"/>
        <end position="703"/>
    </location>
</feature>
<dbReference type="GO" id="GO:0003700">
    <property type="term" value="F:DNA-binding transcription factor activity"/>
    <property type="evidence" value="ECO:0007669"/>
    <property type="project" value="TreeGrafter"/>
</dbReference>
<dbReference type="Gene3D" id="2.60.120.10">
    <property type="entry name" value="Jelly Rolls"/>
    <property type="match status" value="3"/>
</dbReference>
<feature type="domain" description="Cyclic nucleotide-binding" evidence="2">
    <location>
        <begin position="529"/>
        <end position="640"/>
    </location>
</feature>
<feature type="region of interest" description="Disordered" evidence="1">
    <location>
        <begin position="754"/>
        <end position="782"/>
    </location>
</feature>
<feature type="region of interest" description="Disordered" evidence="1">
    <location>
        <begin position="1101"/>
        <end position="1135"/>
    </location>
</feature>
<feature type="compositionally biased region" description="Polar residues" evidence="1">
    <location>
        <begin position="1101"/>
        <end position="1113"/>
    </location>
</feature>
<dbReference type="RefSeq" id="XP_067756124.1">
    <property type="nucleotide sequence ID" value="XM_067899334.1"/>
</dbReference>
<dbReference type="PANTHER" id="PTHR24567">
    <property type="entry name" value="CRP FAMILY TRANSCRIPTIONAL REGULATORY PROTEIN"/>
    <property type="match status" value="1"/>
</dbReference>
<evidence type="ECO:0000313" key="4">
    <source>
        <dbReference type="Proteomes" id="UP000674318"/>
    </source>
</evidence>
<keyword evidence="4" id="KW-1185">Reference proteome</keyword>
<gene>
    <name evidence="3" type="ORF">JKF63_03330</name>
</gene>
<dbReference type="PROSITE" id="PS50042">
    <property type="entry name" value="CNMP_BINDING_3"/>
    <property type="match status" value="2"/>
</dbReference>
<accession>A0A836L775</accession>
<dbReference type="GeneID" id="94289411"/>
<dbReference type="InterPro" id="IPR050397">
    <property type="entry name" value="Env_Response_Regulators"/>
</dbReference>
<sequence>MSTIISPDKSDMTATDGLQHRPSLHAIDLVRKLSQRDSALPLCMSRAQQEARRQSASATAAGKRRHRRSSVSQKGSFSGAPVAVQTANGWGALLSFVEASTEVGRAVQMCSFYPSMRIGGTAFENSLNLAHRQSFHFSNGSFSSLFHGRTATGDGGSIVFLPDDPIGSPMKCTAVVPDSSAGLRETLEESRSAPEISQSDLLAACSGSSGVHGSIRSSAAVAAADAAARTLSFSGGGNMVQVACALKRAAMWGIVITTVLGHRIMELRFRRQRLRRVLERHLLPTLLRRKKRTGSVVVKGTRSRASGNYGDGAPADGPSALPEGTYLRDHNVFFDSLHSASLLQSFAEKMTRQRFLPGDIIARAGDASQKSLYFLISGKCEVCTERPRPDDDSAEPADEMNAACGSARQQQRKNSGPAAPELIKEVVMAGTSIGGVFGGNAFFLGTYRALSQCIVWVLQTEDFEQIFRKFADRAMLDTYKEAIRQHSLWWLQQRYNPAKCYSSIPIYRKLTRRMSTYLCDFIPVVKTRGEKLLSQGDAAGDVYCLLEGTVLRRTMGADGTYGDDGVMQRLGTNSLTALNVPGRYLMFGEEPHLVPGVQPYTCTVSSRVALFFQIRGEQFVNALLDDPQLYAQLREQVMHQRQSNMRLHPECLAYVPLLQRFPAEKREELVKHAQPRVISRSVSVCDPGQHLSDLFIIVKGFVRDTRDYSHKPTAPLKVPASCEVENLDGTQGEDDIARALGAGGGAKAYGRSNRLRRRQHASLSPSSKHAVTRDTLPASNAGGHAAAATAALQRSDGGARDSVVARQSTVSCLFESAVGGAAEAVESDGIEWDFSFNNMEPPSPQVATMAPAENFTSLKGGGASGAGFVCAASGQQLLDSAPLAYPNETEEINPPLPLQPARRFVSSLAGSWEALLLEKWPNGWESVSTVEMWVIPTRIIRLAFNSCPKPVQLSILNGLRLAQKEDLNLPTVPLTKMPPMSIYAQHGEAAVTVSISAARGNSALRTKGASQRGAARQIVSPPRAGESVMLGGEEHAMCDAGTKHLSGSLGADLTKASTRSGAVKPFKDDSRKKVRLLVPVTATQTAHEVVLPLLKEGISQTSRNGAETAQVASSCEDDTQANASQSRTQDDRARSLRRLREAAAARALRPVPTDPSVNAVLLECYNGVPGAADPLMLRIVRDPVAVVPKRPRTRLAMPVSDSAAAQGLPLITSSSEASSAVAWPTLTPAKDRWFQVVPSYEPLPGTVNAAQTVASPPAFTLNSTVLAAASISSPHEHTKTLEGHMAYYAATVSPSHAPSRVALSEAAVSGATVAATIPGLTPTHSPSPMRPGISRCQLPKRWAYAS</sequence>
<dbReference type="OrthoDB" id="273265at2759"/>
<name>A0A836L775_9TRYP</name>
<dbReference type="Proteomes" id="UP000674318">
    <property type="component" value="Unassembled WGS sequence"/>
</dbReference>
<organism evidence="3 4">
    <name type="scientific">Porcisia hertigi</name>
    <dbReference type="NCBI Taxonomy" id="2761500"/>
    <lineage>
        <taxon>Eukaryota</taxon>
        <taxon>Discoba</taxon>
        <taxon>Euglenozoa</taxon>
        <taxon>Kinetoplastea</taxon>
        <taxon>Metakinetoplastina</taxon>
        <taxon>Trypanosomatida</taxon>
        <taxon>Trypanosomatidae</taxon>
        <taxon>Leishmaniinae</taxon>
        <taxon>Porcisia</taxon>
    </lineage>
</organism>
<proteinExistence type="predicted"/>
<dbReference type="InterPro" id="IPR000595">
    <property type="entry name" value="cNMP-bd_dom"/>
</dbReference>
<dbReference type="SUPFAM" id="SSF51206">
    <property type="entry name" value="cAMP-binding domain-like"/>
    <property type="match status" value="3"/>
</dbReference>
<evidence type="ECO:0000256" key="1">
    <source>
        <dbReference type="SAM" id="MobiDB-lite"/>
    </source>
</evidence>
<dbReference type="InterPro" id="IPR014710">
    <property type="entry name" value="RmlC-like_jellyroll"/>
</dbReference>
<comment type="caution">
    <text evidence="3">The sequence shown here is derived from an EMBL/GenBank/DDBJ whole genome shotgun (WGS) entry which is preliminary data.</text>
</comment>
<dbReference type="PANTHER" id="PTHR24567:SF26">
    <property type="entry name" value="REGULATORY PROTEIN YEIL"/>
    <property type="match status" value="1"/>
</dbReference>
<evidence type="ECO:0000259" key="2">
    <source>
        <dbReference type="PROSITE" id="PS50042"/>
    </source>
</evidence>